<proteinExistence type="predicted"/>
<gene>
    <name evidence="2" type="ORF">OnM2_035039</name>
</gene>
<feature type="region of interest" description="Disordered" evidence="1">
    <location>
        <begin position="33"/>
        <end position="68"/>
    </location>
</feature>
<accession>A0A420HXP1</accession>
<dbReference type="Proteomes" id="UP000286134">
    <property type="component" value="Unassembled WGS sequence"/>
</dbReference>
<evidence type="ECO:0000313" key="3">
    <source>
        <dbReference type="Proteomes" id="UP000286134"/>
    </source>
</evidence>
<dbReference type="EMBL" id="MCFK01003523">
    <property type="protein sequence ID" value="RKF62215.1"/>
    <property type="molecule type" value="Genomic_DNA"/>
</dbReference>
<sequence>MRKREILVREIFVYARESETQISNDYDAGASKFVPGKESEHLSNGINEQNRKDKVPPIYLEKRRPTKR</sequence>
<evidence type="ECO:0000256" key="1">
    <source>
        <dbReference type="SAM" id="MobiDB-lite"/>
    </source>
</evidence>
<keyword evidence="3" id="KW-1185">Reference proteome</keyword>
<dbReference type="AlphaFoldDB" id="A0A420HXP1"/>
<comment type="caution">
    <text evidence="2">The sequence shown here is derived from an EMBL/GenBank/DDBJ whole genome shotgun (WGS) entry which is preliminary data.</text>
</comment>
<feature type="compositionally biased region" description="Basic and acidic residues" evidence="1">
    <location>
        <begin position="49"/>
        <end position="68"/>
    </location>
</feature>
<name>A0A420HXP1_9PEZI</name>
<evidence type="ECO:0000313" key="2">
    <source>
        <dbReference type="EMBL" id="RKF62215.1"/>
    </source>
</evidence>
<organism evidence="2 3">
    <name type="scientific">Erysiphe neolycopersici</name>
    <dbReference type="NCBI Taxonomy" id="212602"/>
    <lineage>
        <taxon>Eukaryota</taxon>
        <taxon>Fungi</taxon>
        <taxon>Dikarya</taxon>
        <taxon>Ascomycota</taxon>
        <taxon>Pezizomycotina</taxon>
        <taxon>Leotiomycetes</taxon>
        <taxon>Erysiphales</taxon>
        <taxon>Erysiphaceae</taxon>
        <taxon>Erysiphe</taxon>
    </lineage>
</organism>
<reference evidence="2 3" key="1">
    <citation type="journal article" date="2018" name="BMC Genomics">
        <title>Comparative genome analyses reveal sequence features reflecting distinct modes of host-adaptation between dicot and monocot powdery mildew.</title>
        <authorList>
            <person name="Wu Y."/>
            <person name="Ma X."/>
            <person name="Pan Z."/>
            <person name="Kale S.D."/>
            <person name="Song Y."/>
            <person name="King H."/>
            <person name="Zhang Q."/>
            <person name="Presley C."/>
            <person name="Deng X."/>
            <person name="Wei C.I."/>
            <person name="Xiao S."/>
        </authorList>
    </citation>
    <scope>NUCLEOTIDE SEQUENCE [LARGE SCALE GENOMIC DNA]</scope>
    <source>
        <strain evidence="2">UMSG2</strain>
    </source>
</reference>
<protein>
    <submittedName>
        <fullName evidence="2">Uncharacterized protein</fullName>
    </submittedName>
</protein>